<protein>
    <submittedName>
        <fullName evidence="5">Putative ubiquitin-like-specific protease 2B</fullName>
    </submittedName>
</protein>
<dbReference type="PROSITE" id="PS50600">
    <property type="entry name" value="ULP_PROTEASE"/>
    <property type="match status" value="1"/>
</dbReference>
<dbReference type="Gene3D" id="1.10.418.20">
    <property type="match status" value="1"/>
</dbReference>
<dbReference type="InterPro" id="IPR038765">
    <property type="entry name" value="Papain-like_cys_pep_sf"/>
</dbReference>
<accession>A0A2I0WPK2</accession>
<proteinExistence type="inferred from homology"/>
<evidence type="ECO:0000259" key="4">
    <source>
        <dbReference type="PROSITE" id="PS50600"/>
    </source>
</evidence>
<dbReference type="InterPro" id="IPR003653">
    <property type="entry name" value="Peptidase_C48_C"/>
</dbReference>
<evidence type="ECO:0000256" key="1">
    <source>
        <dbReference type="ARBA" id="ARBA00005234"/>
    </source>
</evidence>
<gene>
    <name evidence="5" type="primary">ULP2B</name>
    <name evidence="5" type="ORF">MA16_Dca013699</name>
</gene>
<dbReference type="AlphaFoldDB" id="A0A2I0WPK2"/>
<dbReference type="Gene3D" id="3.30.310.130">
    <property type="entry name" value="Ubiquitin-related"/>
    <property type="match status" value="1"/>
</dbReference>
<evidence type="ECO:0000256" key="2">
    <source>
        <dbReference type="ARBA" id="ARBA00022670"/>
    </source>
</evidence>
<dbReference type="Pfam" id="PF02902">
    <property type="entry name" value="Peptidase_C48"/>
    <property type="match status" value="1"/>
</dbReference>
<dbReference type="STRING" id="906689.A0A2I0WPK2"/>
<organism evidence="5 6">
    <name type="scientific">Dendrobium catenatum</name>
    <dbReference type="NCBI Taxonomy" id="906689"/>
    <lineage>
        <taxon>Eukaryota</taxon>
        <taxon>Viridiplantae</taxon>
        <taxon>Streptophyta</taxon>
        <taxon>Embryophyta</taxon>
        <taxon>Tracheophyta</taxon>
        <taxon>Spermatophyta</taxon>
        <taxon>Magnoliopsida</taxon>
        <taxon>Liliopsida</taxon>
        <taxon>Asparagales</taxon>
        <taxon>Orchidaceae</taxon>
        <taxon>Epidendroideae</taxon>
        <taxon>Malaxideae</taxon>
        <taxon>Dendrobiinae</taxon>
        <taxon>Dendrobium</taxon>
    </lineage>
</organism>
<evidence type="ECO:0000313" key="6">
    <source>
        <dbReference type="Proteomes" id="UP000233837"/>
    </source>
</evidence>
<name>A0A2I0WPK2_9ASPA</name>
<dbReference type="GO" id="GO:0006508">
    <property type="term" value="P:proteolysis"/>
    <property type="evidence" value="ECO:0007669"/>
    <property type="project" value="UniProtKB-KW"/>
</dbReference>
<dbReference type="PANTHER" id="PTHR47764">
    <property type="entry name" value="UBIQUITIN-LIKE-SPECIFIC PROTEASE 2B-RELATED"/>
    <property type="match status" value="1"/>
</dbReference>
<comment type="similarity">
    <text evidence="1">Belongs to the peptidase C48 family.</text>
</comment>
<dbReference type="SUPFAM" id="SSF54001">
    <property type="entry name" value="Cysteine proteinases"/>
    <property type="match status" value="1"/>
</dbReference>
<evidence type="ECO:0000256" key="3">
    <source>
        <dbReference type="ARBA" id="ARBA00022801"/>
    </source>
</evidence>
<dbReference type="Proteomes" id="UP000233837">
    <property type="component" value="Unassembled WGS sequence"/>
</dbReference>
<reference evidence="5 6" key="1">
    <citation type="journal article" date="2016" name="Sci. Rep.">
        <title>The Dendrobium catenatum Lindl. genome sequence provides insights into polysaccharide synthase, floral development and adaptive evolution.</title>
        <authorList>
            <person name="Zhang G.Q."/>
            <person name="Xu Q."/>
            <person name="Bian C."/>
            <person name="Tsai W.C."/>
            <person name="Yeh C.M."/>
            <person name="Liu K.W."/>
            <person name="Yoshida K."/>
            <person name="Zhang L.S."/>
            <person name="Chang S.B."/>
            <person name="Chen F."/>
            <person name="Shi Y."/>
            <person name="Su Y.Y."/>
            <person name="Zhang Y.Q."/>
            <person name="Chen L.J."/>
            <person name="Yin Y."/>
            <person name="Lin M."/>
            <person name="Huang H."/>
            <person name="Deng H."/>
            <person name="Wang Z.W."/>
            <person name="Zhu S.L."/>
            <person name="Zhao X."/>
            <person name="Deng C."/>
            <person name="Niu S.C."/>
            <person name="Huang J."/>
            <person name="Wang M."/>
            <person name="Liu G.H."/>
            <person name="Yang H.J."/>
            <person name="Xiao X.J."/>
            <person name="Hsiao Y.Y."/>
            <person name="Wu W.L."/>
            <person name="Chen Y.Y."/>
            <person name="Mitsuda N."/>
            <person name="Ohme-Takagi M."/>
            <person name="Luo Y.B."/>
            <person name="Van de Peer Y."/>
            <person name="Liu Z.J."/>
        </authorList>
    </citation>
    <scope>NUCLEOTIDE SEQUENCE [LARGE SCALE GENOMIC DNA]</scope>
    <source>
        <tissue evidence="5">The whole plant</tissue>
    </source>
</reference>
<dbReference type="PANTHER" id="PTHR47764:SF2">
    <property type="entry name" value="UBIQUITIN-LIKE PROTEASE FAMILY PROFILE DOMAIN-CONTAINING PROTEIN"/>
    <property type="match status" value="1"/>
</dbReference>
<dbReference type="EMBL" id="KZ502492">
    <property type="protein sequence ID" value="PKU77578.1"/>
    <property type="molecule type" value="Genomic_DNA"/>
</dbReference>
<keyword evidence="6" id="KW-1185">Reference proteome</keyword>
<evidence type="ECO:0000313" key="5">
    <source>
        <dbReference type="EMBL" id="PKU77578.1"/>
    </source>
</evidence>
<sequence length="245" mass="27139">MFSYRYLQNKVQPIEKKRFHFFNSFFFRKLADLDKDPGSISEGRAAFQRVYVFLFLVRVYVGNDSLHWSLLVICHPGEIITFRDDDLKSSPKVPCILHMDSIIGSHSGLKDLIQRLLALCPPSCPRDNASIPPPARRPRPLALACPRDNASSLPPALACPRALSPSQLPAQARTPVSLVSATSRRVLTSASLVGSGQPGNSPGVIRVRISNPFTYPGRVYPLPILEIVKPKSTSNRIEHSNMELG</sequence>
<keyword evidence="3" id="KW-0378">Hydrolase</keyword>
<feature type="domain" description="Ubiquitin-like protease family profile" evidence="4">
    <location>
        <begin position="1"/>
        <end position="245"/>
    </location>
</feature>
<dbReference type="GO" id="GO:0008234">
    <property type="term" value="F:cysteine-type peptidase activity"/>
    <property type="evidence" value="ECO:0007669"/>
    <property type="project" value="InterPro"/>
</dbReference>
<reference evidence="5 6" key="2">
    <citation type="journal article" date="2017" name="Nature">
        <title>The Apostasia genome and the evolution of orchids.</title>
        <authorList>
            <person name="Zhang G.Q."/>
            <person name="Liu K.W."/>
            <person name="Li Z."/>
            <person name="Lohaus R."/>
            <person name="Hsiao Y.Y."/>
            <person name="Niu S.C."/>
            <person name="Wang J.Y."/>
            <person name="Lin Y.C."/>
            <person name="Xu Q."/>
            <person name="Chen L.J."/>
            <person name="Yoshida K."/>
            <person name="Fujiwara S."/>
            <person name="Wang Z.W."/>
            <person name="Zhang Y.Q."/>
            <person name="Mitsuda N."/>
            <person name="Wang M."/>
            <person name="Liu G.H."/>
            <person name="Pecoraro L."/>
            <person name="Huang H.X."/>
            <person name="Xiao X.J."/>
            <person name="Lin M."/>
            <person name="Wu X.Y."/>
            <person name="Wu W.L."/>
            <person name="Chen Y.Y."/>
            <person name="Chang S.B."/>
            <person name="Sakamoto S."/>
            <person name="Ohme-Takagi M."/>
            <person name="Yagi M."/>
            <person name="Zeng S.J."/>
            <person name="Shen C.Y."/>
            <person name="Yeh C.M."/>
            <person name="Luo Y.B."/>
            <person name="Tsai W.C."/>
            <person name="Van de Peer Y."/>
            <person name="Liu Z.J."/>
        </authorList>
    </citation>
    <scope>NUCLEOTIDE SEQUENCE [LARGE SCALE GENOMIC DNA]</scope>
    <source>
        <tissue evidence="5">The whole plant</tissue>
    </source>
</reference>
<keyword evidence="2 5" id="KW-0645">Protease</keyword>